<reference evidence="1 2" key="1">
    <citation type="journal article" date="2013" name="BMC Genomics">
        <title>The miniature genome of a carnivorous plant Genlisea aurea contains a low number of genes and short non-coding sequences.</title>
        <authorList>
            <person name="Leushkin E.V."/>
            <person name="Sutormin R.A."/>
            <person name="Nabieva E.R."/>
            <person name="Penin A.A."/>
            <person name="Kondrashov A.S."/>
            <person name="Logacheva M.D."/>
        </authorList>
    </citation>
    <scope>NUCLEOTIDE SEQUENCE [LARGE SCALE GENOMIC DNA]</scope>
</reference>
<dbReference type="Gene3D" id="3.40.50.1000">
    <property type="entry name" value="HAD superfamily/HAD-like"/>
    <property type="match status" value="1"/>
</dbReference>
<proteinExistence type="predicted"/>
<keyword evidence="2" id="KW-1185">Reference proteome</keyword>
<dbReference type="AlphaFoldDB" id="S8CIZ1"/>
<evidence type="ECO:0000313" key="2">
    <source>
        <dbReference type="Proteomes" id="UP000015453"/>
    </source>
</evidence>
<dbReference type="OrthoDB" id="40579at2759"/>
<dbReference type="InterPro" id="IPR023198">
    <property type="entry name" value="PGP-like_dom2"/>
</dbReference>
<name>S8CIZ1_9LAMI</name>
<comment type="caution">
    <text evidence="1">The sequence shown here is derived from an EMBL/GenBank/DDBJ whole genome shotgun (WGS) entry which is preliminary data.</text>
</comment>
<dbReference type="EMBL" id="AUSU01003377">
    <property type="protein sequence ID" value="EPS66964.1"/>
    <property type="molecule type" value="Genomic_DNA"/>
</dbReference>
<dbReference type="InterPro" id="IPR044999">
    <property type="entry name" value="CbbY-like"/>
</dbReference>
<dbReference type="GO" id="GO:0016787">
    <property type="term" value="F:hydrolase activity"/>
    <property type="evidence" value="ECO:0007669"/>
    <property type="project" value="InterPro"/>
</dbReference>
<evidence type="ECO:0000313" key="1">
    <source>
        <dbReference type="EMBL" id="EPS66964.1"/>
    </source>
</evidence>
<organism evidence="1 2">
    <name type="scientific">Genlisea aurea</name>
    <dbReference type="NCBI Taxonomy" id="192259"/>
    <lineage>
        <taxon>Eukaryota</taxon>
        <taxon>Viridiplantae</taxon>
        <taxon>Streptophyta</taxon>
        <taxon>Embryophyta</taxon>
        <taxon>Tracheophyta</taxon>
        <taxon>Spermatophyta</taxon>
        <taxon>Magnoliopsida</taxon>
        <taxon>eudicotyledons</taxon>
        <taxon>Gunneridae</taxon>
        <taxon>Pentapetalae</taxon>
        <taxon>asterids</taxon>
        <taxon>lamiids</taxon>
        <taxon>Lamiales</taxon>
        <taxon>Lentibulariaceae</taxon>
        <taxon>Genlisea</taxon>
    </lineage>
</organism>
<feature type="non-terminal residue" evidence="1">
    <location>
        <position position="133"/>
    </location>
</feature>
<dbReference type="Gene3D" id="1.10.150.240">
    <property type="entry name" value="Putative phosphatase, domain 2"/>
    <property type="match status" value="1"/>
</dbReference>
<dbReference type="SUPFAM" id="SSF56784">
    <property type="entry name" value="HAD-like"/>
    <property type="match status" value="1"/>
</dbReference>
<dbReference type="PANTHER" id="PTHR42896">
    <property type="entry name" value="XYLULOSE-1,5-BISPHOSPHATE (XUBP) PHOSPHATASE"/>
    <property type="match status" value="1"/>
</dbReference>
<protein>
    <submittedName>
        <fullName evidence="1">Uncharacterized protein</fullName>
    </submittedName>
</protein>
<dbReference type="InterPro" id="IPR036412">
    <property type="entry name" value="HAD-like_sf"/>
</dbReference>
<dbReference type="Proteomes" id="UP000015453">
    <property type="component" value="Unassembled WGS sequence"/>
</dbReference>
<dbReference type="InterPro" id="IPR023214">
    <property type="entry name" value="HAD_sf"/>
</dbReference>
<dbReference type="PANTHER" id="PTHR42896:SF2">
    <property type="entry name" value="CBBY-LIKE PROTEIN"/>
    <property type="match status" value="1"/>
</dbReference>
<feature type="non-terminal residue" evidence="1">
    <location>
        <position position="1"/>
    </location>
</feature>
<sequence length="133" mass="14401">ATNSISAPFLSTSSENSFSFTRRITANILPPPSSSSKILGGRRRRRRTRLLSLNTTTSSSCLEKKCIAAASSGEPSFALLEALLFDCDGVLVDTEKDGHRVSFNDAFEEKGLGVTWDVDLYGELLKIGGGKER</sequence>
<accession>S8CIZ1</accession>
<gene>
    <name evidence="1" type="ORF">M569_07813</name>
</gene>